<evidence type="ECO:0000313" key="2">
    <source>
        <dbReference type="EMBL" id="GAA1599361.1"/>
    </source>
</evidence>
<dbReference type="Proteomes" id="UP001500393">
    <property type="component" value="Unassembled WGS sequence"/>
</dbReference>
<organism evidence="2 3">
    <name type="scientific">Kribbella sancticallisti</name>
    <dbReference type="NCBI Taxonomy" id="460087"/>
    <lineage>
        <taxon>Bacteria</taxon>
        <taxon>Bacillati</taxon>
        <taxon>Actinomycetota</taxon>
        <taxon>Actinomycetes</taxon>
        <taxon>Propionibacteriales</taxon>
        <taxon>Kribbellaceae</taxon>
        <taxon>Kribbella</taxon>
    </lineage>
</organism>
<proteinExistence type="predicted"/>
<dbReference type="RefSeq" id="WP_344220140.1">
    <property type="nucleotide sequence ID" value="NZ_BAAAOS010000048.1"/>
</dbReference>
<evidence type="ECO:0000313" key="3">
    <source>
        <dbReference type="Proteomes" id="UP001500393"/>
    </source>
</evidence>
<evidence type="ECO:0008006" key="4">
    <source>
        <dbReference type="Google" id="ProtNLM"/>
    </source>
</evidence>
<feature type="chain" id="PRO_5046804688" description="Fibronectin type-III domain-containing protein" evidence="1">
    <location>
        <begin position="27"/>
        <end position="931"/>
    </location>
</feature>
<evidence type="ECO:0000256" key="1">
    <source>
        <dbReference type="SAM" id="SignalP"/>
    </source>
</evidence>
<accession>A0ABN2E9N8</accession>
<sequence>MMVRSKLIAAACAVVLLPFAAVKVMAADPPTHLGEGAAVGNRPVADPAVQIRQASTSYYVTSYGQPDDHSPEPWEILSTANGSVVRTAPRLRDEPDKVPTLLGKYVVTPAATEVAFRDIATDTTSQVAVPAGATYQGAYPGGILLSRAADGGSFALRGVDNTEKPVTGATFGDPVILDTTATSILISVAGKLSVIDLATGTATAAATLASNPAWAQLTPTRVIWQTAATATSKTLGWKQGATTGTVEVPFGLPLLTVGDDVAVRVPETKALAKVAVATGTVTQQFVTGVHDAADLGNGRLLISAQSKVATVGADGVLTTVKATPAFAAQVSGVELSGARVVTADFQPDHGLYETTTNGTTWSSLSSSNSTKPLQLEGTTLVSYQAGIARVRGSGGDLTFPATDEVILGKGGKLVSHRAPNATTAEVWNVASKTKVADYDVPFALADDSVWKVTEPGALTGKNLATQAIKTVIVASGCAVGADRVNGRWALLSGCTGGNQVVDVSGPEAPRNLTVAADSQLGNGFVVQTAVGQDANGLSTKELLVTDLNDQGLQQRRYGPVLGRLQPAAFRADGAGGAKIIYADPDARPRIIDLTWLTPDPQQRPDTVAPVLTSATAGDRLRDNTSLSFEWAYTDPQDPNSPATGVFSYDLRIQQRPNRTSPYGAWNQVAGWQSLKTTAASYSAAPGTDTCWQVRARDYAGNLSAWSTSYCSEVDGIAPSLVTLRIGDRTQLSGQTTFRFAYSDETAVATYDIVYKTAAPGAALGQWIYPAAWQNTQLSSITWSPRLGWDQCFLVRARDVLGNLSGWSPQICSVAPQDDRALTSAGTVTRSTSTLAFQGTTSILKANGAYLTKTGETAARVALVTINGPGQGRVDVYHANIKLGTVNLAATTTQRKITYLPITPLRSGAVKIVSTSTAPAAIDAVAFLRVNP</sequence>
<reference evidence="2 3" key="1">
    <citation type="journal article" date="2019" name="Int. J. Syst. Evol. Microbiol.">
        <title>The Global Catalogue of Microorganisms (GCM) 10K type strain sequencing project: providing services to taxonomists for standard genome sequencing and annotation.</title>
        <authorList>
            <consortium name="The Broad Institute Genomics Platform"/>
            <consortium name="The Broad Institute Genome Sequencing Center for Infectious Disease"/>
            <person name="Wu L."/>
            <person name="Ma J."/>
        </authorList>
    </citation>
    <scope>NUCLEOTIDE SEQUENCE [LARGE SCALE GENOMIC DNA]</scope>
    <source>
        <strain evidence="2 3">JCM 14969</strain>
    </source>
</reference>
<keyword evidence="1" id="KW-0732">Signal</keyword>
<keyword evidence="3" id="KW-1185">Reference proteome</keyword>
<protein>
    <recommendedName>
        <fullName evidence="4">Fibronectin type-III domain-containing protein</fullName>
    </recommendedName>
</protein>
<name>A0ABN2E9N8_9ACTN</name>
<gene>
    <name evidence="2" type="ORF">GCM10009789_61790</name>
</gene>
<comment type="caution">
    <text evidence="2">The sequence shown here is derived from an EMBL/GenBank/DDBJ whole genome shotgun (WGS) entry which is preliminary data.</text>
</comment>
<feature type="signal peptide" evidence="1">
    <location>
        <begin position="1"/>
        <end position="26"/>
    </location>
</feature>
<dbReference type="EMBL" id="BAAAOS010000048">
    <property type="protein sequence ID" value="GAA1599361.1"/>
    <property type="molecule type" value="Genomic_DNA"/>
</dbReference>